<sequence>MSLPCPVPACTRTMTGNRPICRACEAGLLRDLTDVPSLDTHLDITLTRQAVLGSSSGRAEASDEIDPEIGLTLRRTPLPWDQRAREARDVLRSALVGWVRMLLADDERTGPTCQACDHPSCVWIAASRTPADTLPALARWLIRQRRALLAHPAVEEAVDELADAVRQARRAIDRPAATWYAGPCGVNDCTADLYARHGSRAIRCPRCHATHDAPAREEWLMRQVRQQRETAAGIARALQGFQPGLTAEMIRGYAHRLRLFRFGFDALGRPLYLVGDVHDLLNGLPPRALSGPACPSCRHLTCRAIRGRVSAWMPQIGQLSSQVWL</sequence>
<comment type="caution">
    <text evidence="1">The sequence shown here is derived from an EMBL/GenBank/DDBJ whole genome shotgun (WGS) entry which is preliminary data.</text>
</comment>
<gene>
    <name evidence="1" type="ORF">ACFOYY_42240</name>
</gene>
<dbReference type="RefSeq" id="WP_386197158.1">
    <property type="nucleotide sequence ID" value="NZ_JBHSBC010000067.1"/>
</dbReference>
<keyword evidence="2" id="KW-1185">Reference proteome</keyword>
<evidence type="ECO:0000313" key="2">
    <source>
        <dbReference type="Proteomes" id="UP001595698"/>
    </source>
</evidence>
<name>A0ABV8FGL6_9ACTN</name>
<reference evidence="2" key="1">
    <citation type="journal article" date="2019" name="Int. J. Syst. Evol. Microbiol.">
        <title>The Global Catalogue of Microorganisms (GCM) 10K type strain sequencing project: providing services to taxonomists for standard genome sequencing and annotation.</title>
        <authorList>
            <consortium name="The Broad Institute Genomics Platform"/>
            <consortium name="The Broad Institute Genome Sequencing Center for Infectious Disease"/>
            <person name="Wu L."/>
            <person name="Ma J."/>
        </authorList>
    </citation>
    <scope>NUCLEOTIDE SEQUENCE [LARGE SCALE GENOMIC DNA]</scope>
    <source>
        <strain evidence="2">TBRC 7912</strain>
    </source>
</reference>
<organism evidence="1 2">
    <name type="scientific">Streptosporangium jomthongense</name>
    <dbReference type="NCBI Taxonomy" id="1193683"/>
    <lineage>
        <taxon>Bacteria</taxon>
        <taxon>Bacillati</taxon>
        <taxon>Actinomycetota</taxon>
        <taxon>Actinomycetes</taxon>
        <taxon>Streptosporangiales</taxon>
        <taxon>Streptosporangiaceae</taxon>
        <taxon>Streptosporangium</taxon>
    </lineage>
</organism>
<proteinExistence type="predicted"/>
<dbReference type="EMBL" id="JBHSBC010000067">
    <property type="protein sequence ID" value="MFC3986810.1"/>
    <property type="molecule type" value="Genomic_DNA"/>
</dbReference>
<protein>
    <submittedName>
        <fullName evidence="1">Uncharacterized protein</fullName>
    </submittedName>
</protein>
<dbReference type="Proteomes" id="UP001595698">
    <property type="component" value="Unassembled WGS sequence"/>
</dbReference>
<evidence type="ECO:0000313" key="1">
    <source>
        <dbReference type="EMBL" id="MFC3986810.1"/>
    </source>
</evidence>
<accession>A0ABV8FGL6</accession>